<keyword evidence="1" id="KW-0472">Membrane</keyword>
<organism evidence="2 3">
    <name type="scientific">Ascaris lumbricoides</name>
    <name type="common">Giant roundworm</name>
    <dbReference type="NCBI Taxonomy" id="6252"/>
    <lineage>
        <taxon>Eukaryota</taxon>
        <taxon>Metazoa</taxon>
        <taxon>Ecdysozoa</taxon>
        <taxon>Nematoda</taxon>
        <taxon>Chromadorea</taxon>
        <taxon>Rhabditida</taxon>
        <taxon>Spirurina</taxon>
        <taxon>Ascaridomorpha</taxon>
        <taxon>Ascaridoidea</taxon>
        <taxon>Ascarididae</taxon>
        <taxon>Ascaris</taxon>
    </lineage>
</organism>
<reference evidence="3" key="1">
    <citation type="submission" date="2017-02" db="UniProtKB">
        <authorList>
            <consortium name="WormBaseParasite"/>
        </authorList>
    </citation>
    <scope>IDENTIFICATION</scope>
</reference>
<dbReference type="Proteomes" id="UP000036681">
    <property type="component" value="Unplaced"/>
</dbReference>
<evidence type="ECO:0000256" key="1">
    <source>
        <dbReference type="SAM" id="Phobius"/>
    </source>
</evidence>
<evidence type="ECO:0000313" key="3">
    <source>
        <dbReference type="WBParaSite" id="ALUE_0000523101-mRNA-1"/>
    </source>
</evidence>
<proteinExistence type="predicted"/>
<keyword evidence="1" id="KW-0812">Transmembrane</keyword>
<keyword evidence="1" id="KW-1133">Transmembrane helix</keyword>
<evidence type="ECO:0000313" key="2">
    <source>
        <dbReference type="Proteomes" id="UP000036681"/>
    </source>
</evidence>
<feature type="transmembrane region" description="Helical" evidence="1">
    <location>
        <begin position="52"/>
        <end position="69"/>
    </location>
</feature>
<sequence>MFVTKQARQGGGRPELPFRMHSFYNDVRRKNQPNKNWLPCDDPTAAACDRKAHHLGAICVFWLIMYFYWDYSF</sequence>
<accession>A0A0M3HS41</accession>
<keyword evidence="2" id="KW-1185">Reference proteome</keyword>
<dbReference type="AlphaFoldDB" id="A0A0M3HS41"/>
<dbReference type="WBParaSite" id="ALUE_0000523101-mRNA-1">
    <property type="protein sequence ID" value="ALUE_0000523101-mRNA-1"/>
    <property type="gene ID" value="ALUE_0000523101"/>
</dbReference>
<name>A0A0M3HS41_ASCLU</name>
<protein>
    <submittedName>
        <fullName evidence="3">Uncharacterized protein</fullName>
    </submittedName>
</protein>